<evidence type="ECO:0000256" key="4">
    <source>
        <dbReference type="ARBA" id="ARBA00023004"/>
    </source>
</evidence>
<dbReference type="EC" id="1.1.99.14" evidence="6"/>
<dbReference type="GO" id="GO:0051539">
    <property type="term" value="F:4 iron, 4 sulfur cluster binding"/>
    <property type="evidence" value="ECO:0007669"/>
    <property type="project" value="UniProtKB-UniRule"/>
</dbReference>
<sequence length="430" mass="48221">MSGDPRKKLAYNETFDCIQCGSCLPACPTYKTMGKETQSPRGRINLVKMAAEGKISLDKLKGPINLCLGCRACERVCPTNVKYGKILESAKEALYEQEMDMVSPVKRFEEDLFYKQIFPKRHMLNTASNILWFYQKSGLKTVAHLTGMNKLLPHSLETFEQATPKISSPSHRHHRPKRLFPEGKPLFKVGFFTGCVMDAVFDRINDLSMELLAACGCEVVAAEGQTCCGALHDHGGRTDLTQELAKRNIEVFEQESFDYIVNNAGGCGAMLGEYAHLFEDDEEWKQRAERFAKKSVDISVLLAQLPLPIKKEIHCRVTFQPSCHMTNVQKVIHEPLQLIRTIKGLDFHPLDDPDFCCGSAGVYNIVNYEESMKILDVKMADVKDKNPDLIVTTNPGCLLQMKAGIEREHLGDHVRAVHLVELLAEACGLN</sequence>
<evidence type="ECO:0000256" key="1">
    <source>
        <dbReference type="ARBA" id="ARBA00022485"/>
    </source>
</evidence>
<dbReference type="RefSeq" id="WP_188801443.1">
    <property type="nucleotide sequence ID" value="NZ_BMOK01000002.1"/>
</dbReference>
<evidence type="ECO:0000256" key="3">
    <source>
        <dbReference type="ARBA" id="ARBA00022737"/>
    </source>
</evidence>
<protein>
    <recommendedName>
        <fullName evidence="6">Glycolate oxidase iron-sulfur subunit</fullName>
        <ecNumber evidence="6">1.1.99.14</ecNumber>
    </recommendedName>
</protein>
<evidence type="ECO:0000256" key="2">
    <source>
        <dbReference type="ARBA" id="ARBA00022723"/>
    </source>
</evidence>
<organism evidence="8 9">
    <name type="scientific">Sporolactobacillus putidus</name>
    <dbReference type="NCBI Taxonomy" id="492735"/>
    <lineage>
        <taxon>Bacteria</taxon>
        <taxon>Bacillati</taxon>
        <taxon>Bacillota</taxon>
        <taxon>Bacilli</taxon>
        <taxon>Bacillales</taxon>
        <taxon>Sporolactobacillaceae</taxon>
        <taxon>Sporolactobacillus</taxon>
    </lineage>
</organism>
<gene>
    <name evidence="8" type="primary">glcF</name>
    <name evidence="8" type="ORF">GCM10007968_04360</name>
</gene>
<dbReference type="Proteomes" id="UP000654670">
    <property type="component" value="Unassembled WGS sequence"/>
</dbReference>
<dbReference type="Pfam" id="PF02754">
    <property type="entry name" value="CCG"/>
    <property type="match status" value="2"/>
</dbReference>
<comment type="function">
    <text evidence="6">Component of a complex that catalyzes the oxidation of glycolate to glyoxylate.</text>
</comment>
<evidence type="ECO:0000313" key="8">
    <source>
        <dbReference type="EMBL" id="GGL43602.1"/>
    </source>
</evidence>
<keyword evidence="9" id="KW-1185">Reference proteome</keyword>
<dbReference type="PROSITE" id="PS51379">
    <property type="entry name" value="4FE4S_FER_2"/>
    <property type="match status" value="2"/>
</dbReference>
<dbReference type="SUPFAM" id="SSF54862">
    <property type="entry name" value="4Fe-4S ferredoxins"/>
    <property type="match status" value="1"/>
</dbReference>
<evidence type="ECO:0000256" key="6">
    <source>
        <dbReference type="PIRNR" id="PIRNR000139"/>
    </source>
</evidence>
<dbReference type="GO" id="GO:0046872">
    <property type="term" value="F:metal ion binding"/>
    <property type="evidence" value="ECO:0007669"/>
    <property type="project" value="UniProtKB-UniRule"/>
</dbReference>
<keyword evidence="6" id="KW-0813">Transport</keyword>
<dbReference type="InterPro" id="IPR004017">
    <property type="entry name" value="Cys_rich_dom"/>
</dbReference>
<accession>A0A917RZ63</accession>
<evidence type="ECO:0000313" key="9">
    <source>
        <dbReference type="Proteomes" id="UP000654670"/>
    </source>
</evidence>
<dbReference type="PROSITE" id="PS00198">
    <property type="entry name" value="4FE4S_FER_1"/>
    <property type="match status" value="1"/>
</dbReference>
<dbReference type="EMBL" id="BMOK01000002">
    <property type="protein sequence ID" value="GGL43602.1"/>
    <property type="molecule type" value="Genomic_DNA"/>
</dbReference>
<dbReference type="InterPro" id="IPR017896">
    <property type="entry name" value="4Fe4S_Fe-S-bd"/>
</dbReference>
<dbReference type="AlphaFoldDB" id="A0A917RZ63"/>
<name>A0A917RZ63_9BACL</name>
<proteinExistence type="predicted"/>
<keyword evidence="6" id="KW-0249">Electron transport</keyword>
<dbReference type="PANTHER" id="PTHR32479">
    <property type="entry name" value="GLYCOLATE OXIDASE IRON-SULFUR SUBUNIT"/>
    <property type="match status" value="1"/>
</dbReference>
<reference evidence="8" key="2">
    <citation type="submission" date="2020-09" db="EMBL/GenBank/DDBJ databases">
        <authorList>
            <person name="Sun Q."/>
            <person name="Ohkuma M."/>
        </authorList>
    </citation>
    <scope>NUCLEOTIDE SEQUENCE</scope>
    <source>
        <strain evidence="8">JCM 15325</strain>
    </source>
</reference>
<reference evidence="8" key="1">
    <citation type="journal article" date="2014" name="Int. J. Syst. Evol. Microbiol.">
        <title>Complete genome sequence of Corynebacterium casei LMG S-19264T (=DSM 44701T), isolated from a smear-ripened cheese.</title>
        <authorList>
            <consortium name="US DOE Joint Genome Institute (JGI-PGF)"/>
            <person name="Walter F."/>
            <person name="Albersmeier A."/>
            <person name="Kalinowski J."/>
            <person name="Ruckert C."/>
        </authorList>
    </citation>
    <scope>NUCLEOTIDE SEQUENCE</scope>
    <source>
        <strain evidence="8">JCM 15325</strain>
    </source>
</reference>
<keyword evidence="3" id="KW-0677">Repeat</keyword>
<dbReference type="InterPro" id="IPR017900">
    <property type="entry name" value="4Fe4S_Fe_S_CS"/>
</dbReference>
<comment type="caution">
    <text evidence="8">The sequence shown here is derived from an EMBL/GenBank/DDBJ whole genome shotgun (WGS) entry which is preliminary data.</text>
</comment>
<evidence type="ECO:0000259" key="7">
    <source>
        <dbReference type="PROSITE" id="PS51379"/>
    </source>
</evidence>
<comment type="catalytic activity">
    <reaction evidence="6">
        <text>(R)-lactate + A = pyruvate + AH2</text>
        <dbReference type="Rhea" id="RHEA:15089"/>
        <dbReference type="ChEBI" id="CHEBI:13193"/>
        <dbReference type="ChEBI" id="CHEBI:15361"/>
        <dbReference type="ChEBI" id="CHEBI:16004"/>
        <dbReference type="ChEBI" id="CHEBI:17499"/>
    </reaction>
</comment>
<dbReference type="Pfam" id="PF13183">
    <property type="entry name" value="Fer4_8"/>
    <property type="match status" value="1"/>
</dbReference>
<feature type="domain" description="4Fe-4S ferredoxin-type" evidence="7">
    <location>
        <begin position="53"/>
        <end position="81"/>
    </location>
</feature>
<comment type="catalytic activity">
    <reaction evidence="6">
        <text>glycolate + A = glyoxylate + AH2</text>
        <dbReference type="Rhea" id="RHEA:21264"/>
        <dbReference type="ChEBI" id="CHEBI:13193"/>
        <dbReference type="ChEBI" id="CHEBI:17499"/>
        <dbReference type="ChEBI" id="CHEBI:29805"/>
        <dbReference type="ChEBI" id="CHEBI:36655"/>
        <dbReference type="EC" id="1.1.99.14"/>
    </reaction>
</comment>
<dbReference type="InterPro" id="IPR012257">
    <property type="entry name" value="Glc_ox_4Fe-4S"/>
</dbReference>
<dbReference type="GO" id="GO:0019154">
    <property type="term" value="F:glycolate dehydrogenase activity"/>
    <property type="evidence" value="ECO:0007669"/>
    <property type="project" value="UniProtKB-EC"/>
</dbReference>
<dbReference type="PIRSF" id="PIRSF000139">
    <property type="entry name" value="Glc_ox_4Fe-4S"/>
    <property type="match status" value="1"/>
</dbReference>
<keyword evidence="1 6" id="KW-0004">4Fe-4S</keyword>
<dbReference type="Gene3D" id="1.10.1060.10">
    <property type="entry name" value="Alpha-helical ferredoxin"/>
    <property type="match status" value="1"/>
</dbReference>
<keyword evidence="5 6" id="KW-0411">Iron-sulfur</keyword>
<comment type="cofactor">
    <cofactor evidence="6">
        <name>[4Fe-4S] cluster</name>
        <dbReference type="ChEBI" id="CHEBI:49883"/>
    </cofactor>
    <text evidence="6">Binds 2 [4Fe-4S] clusters.</text>
</comment>
<keyword evidence="4 6" id="KW-0408">Iron</keyword>
<evidence type="ECO:0000256" key="5">
    <source>
        <dbReference type="ARBA" id="ARBA00023014"/>
    </source>
</evidence>
<feature type="domain" description="4Fe-4S ferredoxin-type" evidence="7">
    <location>
        <begin position="7"/>
        <end position="38"/>
    </location>
</feature>
<dbReference type="PANTHER" id="PTHR32479:SF17">
    <property type="entry name" value="GLYCOLATE OXIDASE IRON-SULFUR SUBUNIT"/>
    <property type="match status" value="1"/>
</dbReference>
<dbReference type="InterPro" id="IPR009051">
    <property type="entry name" value="Helical_ferredxn"/>
</dbReference>
<keyword evidence="2 6" id="KW-0479">Metal-binding</keyword>